<keyword evidence="3" id="KW-1185">Reference proteome</keyword>
<evidence type="ECO:0000256" key="1">
    <source>
        <dbReference type="SAM" id="MobiDB-lite"/>
    </source>
</evidence>
<protein>
    <submittedName>
        <fullName evidence="2">Uncharacterized protein</fullName>
    </submittedName>
</protein>
<evidence type="ECO:0000313" key="2">
    <source>
        <dbReference type="EMBL" id="SDF55168.1"/>
    </source>
</evidence>
<dbReference type="AlphaFoldDB" id="A0A1G7M010"/>
<sequence length="47" mass="5447">MWYREFRELVLTTAVYNPGQSLKQCPGAGIGFTKTNSSQKREPDERR</sequence>
<reference evidence="2 3" key="1">
    <citation type="submission" date="2016-10" db="EMBL/GenBank/DDBJ databases">
        <authorList>
            <person name="Varghese N."/>
            <person name="Submissions S."/>
        </authorList>
    </citation>
    <scope>NUCLEOTIDE SEQUENCE [LARGE SCALE GENOMIC DNA]</scope>
    <source>
        <strain evidence="2 3">CGMCC 1.3527</strain>
    </source>
</reference>
<accession>A0A1G7M010</accession>
<proteinExistence type="predicted"/>
<gene>
    <name evidence="2" type="ORF">SAMN04488067_105170</name>
</gene>
<dbReference type="Proteomes" id="UP000324020">
    <property type="component" value="Unassembled WGS sequence"/>
</dbReference>
<name>A0A1G7M010_9EURY</name>
<feature type="region of interest" description="Disordered" evidence="1">
    <location>
        <begin position="27"/>
        <end position="47"/>
    </location>
</feature>
<dbReference type="EMBL" id="FNBO01000005">
    <property type="protein sequence ID" value="SDF55168.1"/>
    <property type="molecule type" value="Genomic_DNA"/>
</dbReference>
<organism evidence="2 3">
    <name type="scientific">Halorubrum xinjiangense</name>
    <dbReference type="NCBI Taxonomy" id="261291"/>
    <lineage>
        <taxon>Archaea</taxon>
        <taxon>Methanobacteriati</taxon>
        <taxon>Methanobacteriota</taxon>
        <taxon>Stenosarchaea group</taxon>
        <taxon>Halobacteria</taxon>
        <taxon>Halobacteriales</taxon>
        <taxon>Haloferacaceae</taxon>
        <taxon>Halorubrum</taxon>
    </lineage>
</organism>
<evidence type="ECO:0000313" key="3">
    <source>
        <dbReference type="Proteomes" id="UP000324020"/>
    </source>
</evidence>